<reference evidence="5 6" key="1">
    <citation type="submission" date="2021-07" db="EMBL/GenBank/DDBJ databases">
        <title>Isolation and characterization of bacteria from a gold mining with a capacity of golden bioaccumulation.</title>
        <authorList>
            <person name="Yang X.J."/>
        </authorList>
    </citation>
    <scope>NUCLEOTIDE SEQUENCE [LARGE SCALE GENOMIC DNA]</scope>
    <source>
        <strain evidence="5 6">Au29</strain>
    </source>
</reference>
<evidence type="ECO:0000313" key="5">
    <source>
        <dbReference type="EMBL" id="QYC12339.1"/>
    </source>
</evidence>
<dbReference type="NCBIfam" id="NF002964">
    <property type="entry name" value="PRK03635.1"/>
    <property type="match status" value="1"/>
</dbReference>
<name>A0ABX8TNN9_9CAUL</name>
<feature type="domain" description="HTH lysR-type" evidence="4">
    <location>
        <begin position="2"/>
        <end position="58"/>
    </location>
</feature>
<dbReference type="InterPro" id="IPR017685">
    <property type="entry name" value="ArgP"/>
</dbReference>
<keyword evidence="3" id="KW-0804">Transcription</keyword>
<keyword evidence="6" id="KW-1185">Reference proteome</keyword>
<accession>A0ABX8TNN9</accession>
<dbReference type="InterPro" id="IPR000847">
    <property type="entry name" value="LysR_HTH_N"/>
</dbReference>
<evidence type="ECO:0000256" key="1">
    <source>
        <dbReference type="ARBA" id="ARBA00023015"/>
    </source>
</evidence>
<keyword evidence="1" id="KW-0805">Transcription regulation</keyword>
<dbReference type="InterPro" id="IPR005119">
    <property type="entry name" value="LysR_subst-bd"/>
</dbReference>
<keyword evidence="2" id="KW-0238">DNA-binding</keyword>
<proteinExistence type="predicted"/>
<dbReference type="NCBIfam" id="TIGR03298">
    <property type="entry name" value="argP"/>
    <property type="match status" value="1"/>
</dbReference>
<dbReference type="EMBL" id="CP080034">
    <property type="protein sequence ID" value="QYC12339.1"/>
    <property type="molecule type" value="Genomic_DNA"/>
</dbReference>
<protein>
    <submittedName>
        <fullName evidence="5">LysR family transcriptional regulator ArgP</fullName>
    </submittedName>
</protein>
<dbReference type="Proteomes" id="UP000824334">
    <property type="component" value="Chromosome"/>
</dbReference>
<dbReference type="Pfam" id="PF00126">
    <property type="entry name" value="HTH_1"/>
    <property type="match status" value="1"/>
</dbReference>
<dbReference type="PROSITE" id="PS50931">
    <property type="entry name" value="HTH_LYSR"/>
    <property type="match status" value="1"/>
</dbReference>
<evidence type="ECO:0000256" key="2">
    <source>
        <dbReference type="ARBA" id="ARBA00023125"/>
    </source>
</evidence>
<dbReference type="Pfam" id="PF03466">
    <property type="entry name" value="LysR_substrate"/>
    <property type="match status" value="1"/>
</dbReference>
<evidence type="ECO:0000313" key="6">
    <source>
        <dbReference type="Proteomes" id="UP000824334"/>
    </source>
</evidence>
<dbReference type="PANTHER" id="PTHR30579:SF2">
    <property type="entry name" value="HTH-TYPE TRANSCRIPTIONAL REGULATOR ARGP"/>
    <property type="match status" value="1"/>
</dbReference>
<gene>
    <name evidence="5" type="ORF">KWG56_17955</name>
</gene>
<sequence length="299" mass="31626">MLDYPSLAAVAAVVRTGSFDAAAQALAVTPSAVSQRVKGLEERLGAPLIVRGSPCTATEAGMRLCAHFNQVALLEHDLLTDEPGWSGALDAGPPSLRIALNADSLATWFPAAAVRFASSGAATLDLILDDEAHTAERLRTGQVLAAVTTTGKAIQGCRTTPLGALRYRATASAAYCARHFPHRVTPDTLALAPVLRFDARDALQDRWMTQKFGAPVAAPTHQAPSTQAFLDLTLAGLAWSMTPEPLAAPLIAQGELIDLDPAVFVDVPLFWRRPRLSSRLIAALTQAVRDAATQQLAPL</sequence>
<evidence type="ECO:0000256" key="3">
    <source>
        <dbReference type="ARBA" id="ARBA00023163"/>
    </source>
</evidence>
<evidence type="ECO:0000259" key="4">
    <source>
        <dbReference type="PROSITE" id="PS50931"/>
    </source>
</evidence>
<organism evidence="5 6">
    <name type="scientific">Brevundimonas nasdae</name>
    <dbReference type="NCBI Taxonomy" id="172043"/>
    <lineage>
        <taxon>Bacteria</taxon>
        <taxon>Pseudomonadati</taxon>
        <taxon>Pseudomonadota</taxon>
        <taxon>Alphaproteobacteria</taxon>
        <taxon>Caulobacterales</taxon>
        <taxon>Caulobacteraceae</taxon>
        <taxon>Brevundimonas</taxon>
    </lineage>
</organism>
<dbReference type="NCBIfam" id="NF009888">
    <property type="entry name" value="PRK13348.1"/>
    <property type="match status" value="1"/>
</dbReference>
<dbReference type="PANTHER" id="PTHR30579">
    <property type="entry name" value="TRANSCRIPTIONAL REGULATOR"/>
    <property type="match status" value="1"/>
</dbReference>
<dbReference type="InterPro" id="IPR050176">
    <property type="entry name" value="LTTR"/>
</dbReference>